<protein>
    <submittedName>
        <fullName evidence="9">Putative ephrin type-A receptor 8</fullName>
    </submittedName>
</protein>
<dbReference type="InterPro" id="IPR000719">
    <property type="entry name" value="Prot_kinase_dom"/>
</dbReference>
<evidence type="ECO:0000256" key="5">
    <source>
        <dbReference type="ARBA" id="ARBA00022840"/>
    </source>
</evidence>
<dbReference type="GO" id="GO:0004674">
    <property type="term" value="F:protein serine/threonine kinase activity"/>
    <property type="evidence" value="ECO:0007669"/>
    <property type="project" value="UniProtKB-KW"/>
</dbReference>
<keyword evidence="9" id="KW-0675">Receptor</keyword>
<dbReference type="AlphaFoldDB" id="A0A251SUJ6"/>
<evidence type="ECO:0000313" key="9">
    <source>
        <dbReference type="EMBL" id="OTG02384.1"/>
    </source>
</evidence>
<dbReference type="Proteomes" id="UP000215914">
    <property type="component" value="Chromosome 13"/>
</dbReference>
<proteinExistence type="predicted"/>
<sequence length="104" mass="11746">MDAFLQQFQHLQIQLEDITSATDNFNDDNCIGRGGFGKVYKGELSHSKGRSMVAIKDRGHGQGIPEFLKEITSLSHYSHENLISLLGFCYQGDKMILVYDYASR</sequence>
<dbReference type="FunFam" id="3.30.200.20:FF:000039">
    <property type="entry name" value="receptor-like protein kinase FERONIA"/>
    <property type="match status" value="1"/>
</dbReference>
<evidence type="ECO:0000256" key="1">
    <source>
        <dbReference type="ARBA" id="ARBA00022527"/>
    </source>
</evidence>
<dbReference type="InterPro" id="IPR011009">
    <property type="entry name" value="Kinase-like_dom_sf"/>
</dbReference>
<feature type="domain" description="Protein kinase" evidence="7">
    <location>
        <begin position="25"/>
        <end position="104"/>
    </location>
</feature>
<keyword evidence="2 8" id="KW-0808">Transferase</keyword>
<dbReference type="InParanoid" id="A0A251SUJ6"/>
<dbReference type="Pfam" id="PF07714">
    <property type="entry name" value="PK_Tyr_Ser-Thr"/>
    <property type="match status" value="1"/>
</dbReference>
<keyword evidence="10" id="KW-1185">Reference proteome</keyword>
<dbReference type="GO" id="GO:0005524">
    <property type="term" value="F:ATP binding"/>
    <property type="evidence" value="ECO:0007669"/>
    <property type="project" value="UniProtKB-UniRule"/>
</dbReference>
<reference evidence="8" key="3">
    <citation type="submission" date="2020-06" db="EMBL/GenBank/DDBJ databases">
        <title>Helianthus annuus Genome sequencing and assembly Release 2.</title>
        <authorList>
            <person name="Gouzy J."/>
            <person name="Langlade N."/>
            <person name="Munos S."/>
        </authorList>
    </citation>
    <scope>NUCLEOTIDE SEQUENCE</scope>
    <source>
        <tissue evidence="8">Leaves</tissue>
    </source>
</reference>
<dbReference type="Gene3D" id="3.30.200.20">
    <property type="entry name" value="Phosphorylase Kinase, domain 1"/>
    <property type="match status" value="1"/>
</dbReference>
<reference evidence="8 10" key="1">
    <citation type="journal article" date="2017" name="Nature">
        <title>The sunflower genome provides insights into oil metabolism, flowering and Asterid evolution.</title>
        <authorList>
            <person name="Badouin H."/>
            <person name="Gouzy J."/>
            <person name="Grassa C.J."/>
            <person name="Murat F."/>
            <person name="Staton S.E."/>
            <person name="Cottret L."/>
            <person name="Lelandais-Briere C."/>
            <person name="Owens G.L."/>
            <person name="Carrere S."/>
            <person name="Mayjonade B."/>
            <person name="Legrand L."/>
            <person name="Gill N."/>
            <person name="Kane N.C."/>
            <person name="Bowers J.E."/>
            <person name="Hubner S."/>
            <person name="Bellec A."/>
            <person name="Berard A."/>
            <person name="Berges H."/>
            <person name="Blanchet N."/>
            <person name="Boniface M.C."/>
            <person name="Brunel D."/>
            <person name="Catrice O."/>
            <person name="Chaidir N."/>
            <person name="Claudel C."/>
            <person name="Donnadieu C."/>
            <person name="Faraut T."/>
            <person name="Fievet G."/>
            <person name="Helmstetter N."/>
            <person name="King M."/>
            <person name="Knapp S.J."/>
            <person name="Lai Z."/>
            <person name="Le Paslier M.C."/>
            <person name="Lippi Y."/>
            <person name="Lorenzon L."/>
            <person name="Mandel J.R."/>
            <person name="Marage G."/>
            <person name="Marchand G."/>
            <person name="Marquand E."/>
            <person name="Bret-Mestries E."/>
            <person name="Morien E."/>
            <person name="Nambeesan S."/>
            <person name="Nguyen T."/>
            <person name="Pegot-Espagnet P."/>
            <person name="Pouilly N."/>
            <person name="Raftis F."/>
            <person name="Sallet E."/>
            <person name="Schiex T."/>
            <person name="Thomas J."/>
            <person name="Vandecasteele C."/>
            <person name="Vares D."/>
            <person name="Vear F."/>
            <person name="Vautrin S."/>
            <person name="Crespi M."/>
            <person name="Mangin B."/>
            <person name="Burke J.M."/>
            <person name="Salse J."/>
            <person name="Munos S."/>
            <person name="Vincourt P."/>
            <person name="Rieseberg L.H."/>
            <person name="Langlade N.B."/>
        </authorList>
    </citation>
    <scope>NUCLEOTIDE SEQUENCE [LARGE SCALE GENOMIC DNA]</scope>
    <source>
        <strain evidence="10">cv. SF193</strain>
        <tissue evidence="8">Leaves</tissue>
    </source>
</reference>
<dbReference type="OMA" id="YIPKMEV"/>
<keyword evidence="1" id="KW-0723">Serine/threonine-protein kinase</keyword>
<keyword evidence="4" id="KW-0418">Kinase</keyword>
<dbReference type="Gramene" id="mRNA:HanXRQr2_Chr13g0599541">
    <property type="protein sequence ID" value="CDS:HanXRQr2_Chr13g0599541.1"/>
    <property type="gene ID" value="HanXRQr2_Chr13g0599541"/>
</dbReference>
<dbReference type="EMBL" id="CM007902">
    <property type="protein sequence ID" value="OTG02384.1"/>
    <property type="molecule type" value="Genomic_DNA"/>
</dbReference>
<keyword evidence="5 6" id="KW-0067">ATP-binding</keyword>
<dbReference type="GO" id="GO:0004714">
    <property type="term" value="F:transmembrane receptor protein tyrosine kinase activity"/>
    <property type="evidence" value="ECO:0007669"/>
    <property type="project" value="InterPro"/>
</dbReference>
<dbReference type="PROSITE" id="PS50011">
    <property type="entry name" value="PROTEIN_KINASE_DOM"/>
    <property type="match status" value="1"/>
</dbReference>
<evidence type="ECO:0000313" key="10">
    <source>
        <dbReference type="Proteomes" id="UP000215914"/>
    </source>
</evidence>
<reference evidence="9" key="2">
    <citation type="submission" date="2017-02" db="EMBL/GenBank/DDBJ databases">
        <title>Sunflower complete genome.</title>
        <authorList>
            <person name="Langlade N."/>
            <person name="Munos S."/>
        </authorList>
    </citation>
    <scope>NUCLEOTIDE SEQUENCE [LARGE SCALE GENOMIC DNA]</scope>
    <source>
        <tissue evidence="9">Leaves</tissue>
    </source>
</reference>
<dbReference type="PANTHER" id="PTHR27003">
    <property type="entry name" value="OS07G0166700 PROTEIN"/>
    <property type="match status" value="1"/>
</dbReference>
<feature type="binding site" evidence="6">
    <location>
        <position position="56"/>
    </location>
    <ligand>
        <name>ATP</name>
        <dbReference type="ChEBI" id="CHEBI:30616"/>
    </ligand>
</feature>
<dbReference type="PROSITE" id="PS00107">
    <property type="entry name" value="PROTEIN_KINASE_ATP"/>
    <property type="match status" value="1"/>
</dbReference>
<dbReference type="InterPro" id="IPR045272">
    <property type="entry name" value="ANXUR1/2-like"/>
</dbReference>
<dbReference type="EMBL" id="MNCJ02000328">
    <property type="protein sequence ID" value="KAF5774367.1"/>
    <property type="molecule type" value="Genomic_DNA"/>
</dbReference>
<evidence type="ECO:0000313" key="8">
    <source>
        <dbReference type="EMBL" id="KAF5774367.1"/>
    </source>
</evidence>
<dbReference type="SUPFAM" id="SSF56112">
    <property type="entry name" value="Protein kinase-like (PK-like)"/>
    <property type="match status" value="1"/>
</dbReference>
<organism evidence="9 10">
    <name type="scientific">Helianthus annuus</name>
    <name type="common">Common sunflower</name>
    <dbReference type="NCBI Taxonomy" id="4232"/>
    <lineage>
        <taxon>Eukaryota</taxon>
        <taxon>Viridiplantae</taxon>
        <taxon>Streptophyta</taxon>
        <taxon>Embryophyta</taxon>
        <taxon>Tracheophyta</taxon>
        <taxon>Spermatophyta</taxon>
        <taxon>Magnoliopsida</taxon>
        <taxon>eudicotyledons</taxon>
        <taxon>Gunneridae</taxon>
        <taxon>Pentapetalae</taxon>
        <taxon>asterids</taxon>
        <taxon>campanulids</taxon>
        <taxon>Asterales</taxon>
        <taxon>Asteraceae</taxon>
        <taxon>Asteroideae</taxon>
        <taxon>Heliantheae alliance</taxon>
        <taxon>Heliantheae</taxon>
        <taxon>Helianthus</taxon>
    </lineage>
</organism>
<evidence type="ECO:0000256" key="3">
    <source>
        <dbReference type="ARBA" id="ARBA00022741"/>
    </source>
</evidence>
<dbReference type="InterPro" id="IPR017441">
    <property type="entry name" value="Protein_kinase_ATP_BS"/>
</dbReference>
<accession>A0A251SUJ6</accession>
<evidence type="ECO:0000259" key="7">
    <source>
        <dbReference type="PROSITE" id="PS50011"/>
    </source>
</evidence>
<dbReference type="PANTHER" id="PTHR27003:SF338">
    <property type="entry name" value="TYROSINE-PROTEIN KINASE, NON-RECEPTOR JAK_TYK2-RELATED"/>
    <property type="match status" value="1"/>
</dbReference>
<evidence type="ECO:0000256" key="6">
    <source>
        <dbReference type="PROSITE-ProRule" id="PRU10141"/>
    </source>
</evidence>
<evidence type="ECO:0000256" key="2">
    <source>
        <dbReference type="ARBA" id="ARBA00022679"/>
    </source>
</evidence>
<gene>
    <name evidence="9" type="ORF">HannXRQ_Chr13g0412451</name>
    <name evidence="8" type="ORF">HanXRQr2_Chr13g0599541</name>
</gene>
<evidence type="ECO:0000256" key="4">
    <source>
        <dbReference type="ARBA" id="ARBA00022777"/>
    </source>
</evidence>
<dbReference type="InterPro" id="IPR001245">
    <property type="entry name" value="Ser-Thr/Tyr_kinase_cat_dom"/>
</dbReference>
<keyword evidence="3 6" id="KW-0547">Nucleotide-binding</keyword>
<name>A0A251SUJ6_HELAN</name>